<accession>A0ABY2A236</accession>
<name>A0ABY2A236_9ACTN</name>
<protein>
    <submittedName>
        <fullName evidence="1">Uncharacterized protein</fullName>
    </submittedName>
</protein>
<dbReference type="Proteomes" id="UP000292385">
    <property type="component" value="Unassembled WGS sequence"/>
</dbReference>
<evidence type="ECO:0000313" key="2">
    <source>
        <dbReference type="Proteomes" id="UP000292385"/>
    </source>
</evidence>
<dbReference type="EMBL" id="SJJY01000007">
    <property type="protein sequence ID" value="TCC20429.1"/>
    <property type="molecule type" value="Genomic_DNA"/>
</dbReference>
<sequence>MLRGLHSTGPDDRVVGCTVGWAAGGRPAGSSVLAQIASAAILATRPMTTTTIATVITTARLRGGGAGCPPG</sequence>
<proteinExistence type="predicted"/>
<comment type="caution">
    <text evidence="1">The sequence shown here is derived from an EMBL/GenBank/DDBJ whole genome shotgun (WGS) entry which is preliminary data.</text>
</comment>
<dbReference type="RefSeq" id="WP_131466059.1">
    <property type="nucleotide sequence ID" value="NZ_SJJY01000007.1"/>
</dbReference>
<gene>
    <name evidence="1" type="ORF">E0H58_30410</name>
</gene>
<organism evidence="1 2">
    <name type="scientific">Kribbella speibonae</name>
    <dbReference type="NCBI Taxonomy" id="1572660"/>
    <lineage>
        <taxon>Bacteria</taxon>
        <taxon>Bacillati</taxon>
        <taxon>Actinomycetota</taxon>
        <taxon>Actinomycetes</taxon>
        <taxon>Propionibacteriales</taxon>
        <taxon>Kribbellaceae</taxon>
        <taxon>Kribbella</taxon>
    </lineage>
</organism>
<keyword evidence="2" id="KW-1185">Reference proteome</keyword>
<evidence type="ECO:0000313" key="1">
    <source>
        <dbReference type="EMBL" id="TCC20429.1"/>
    </source>
</evidence>
<reference evidence="1 2" key="1">
    <citation type="submission" date="2019-02" db="EMBL/GenBank/DDBJ databases">
        <title>Kribbella capetownensis sp. nov. and Kribbella speibonae sp. nov., isolated from soil.</title>
        <authorList>
            <person name="Curtis S.M."/>
            <person name="Norton I."/>
            <person name="Everest G.J."/>
            <person name="Meyers P.R."/>
        </authorList>
    </citation>
    <scope>NUCLEOTIDE SEQUENCE [LARGE SCALE GENOMIC DNA]</scope>
    <source>
        <strain evidence="1 2">SK5</strain>
    </source>
</reference>